<evidence type="ECO:0000313" key="7">
    <source>
        <dbReference type="EMBL" id="CAF3599445.1"/>
    </source>
</evidence>
<dbReference type="InterPro" id="IPR001322">
    <property type="entry name" value="Lamin_tail_dom"/>
</dbReference>
<evidence type="ECO:0000313" key="8">
    <source>
        <dbReference type="EMBL" id="CAF3836077.1"/>
    </source>
</evidence>
<dbReference type="EMBL" id="CAJOBA010001504">
    <property type="protein sequence ID" value="CAF3599445.1"/>
    <property type="molecule type" value="Genomic_DNA"/>
</dbReference>
<dbReference type="Proteomes" id="UP000663829">
    <property type="component" value="Unassembled WGS sequence"/>
</dbReference>
<dbReference type="PANTHER" id="PTHR45721:SF15">
    <property type="entry name" value="INTERMEDIATE FILAMENT PROTEIN IFP-1"/>
    <property type="match status" value="1"/>
</dbReference>
<dbReference type="SUPFAM" id="SSF74853">
    <property type="entry name" value="Lamin A/C globular tail domain"/>
    <property type="match status" value="1"/>
</dbReference>
<dbReference type="PROSITE" id="PS51841">
    <property type="entry name" value="LTD"/>
    <property type="match status" value="1"/>
</dbReference>
<dbReference type="Gene3D" id="2.60.40.1260">
    <property type="entry name" value="Lamin Tail domain"/>
    <property type="match status" value="1"/>
</dbReference>
<dbReference type="GO" id="GO:0007097">
    <property type="term" value="P:nuclear migration"/>
    <property type="evidence" value="ECO:0007669"/>
    <property type="project" value="TreeGrafter"/>
</dbReference>
<dbReference type="EMBL" id="CAJNOQ010004657">
    <property type="protein sequence ID" value="CAF1068693.1"/>
    <property type="molecule type" value="Genomic_DNA"/>
</dbReference>
<evidence type="ECO:0000259" key="4">
    <source>
        <dbReference type="PROSITE" id="PS51841"/>
    </source>
</evidence>
<dbReference type="Proteomes" id="UP000677228">
    <property type="component" value="Unassembled WGS sequence"/>
</dbReference>
<accession>A0A814LRK5</accession>
<dbReference type="GO" id="GO:0005200">
    <property type="term" value="F:structural constituent of cytoskeleton"/>
    <property type="evidence" value="ECO:0007669"/>
    <property type="project" value="TreeGrafter"/>
</dbReference>
<dbReference type="PANTHER" id="PTHR45721">
    <property type="entry name" value="LAMIN DM0-RELATED"/>
    <property type="match status" value="1"/>
</dbReference>
<dbReference type="AlphaFoldDB" id="A0A814LRK5"/>
<reference evidence="6" key="1">
    <citation type="submission" date="2021-02" db="EMBL/GenBank/DDBJ databases">
        <authorList>
            <person name="Nowell W R."/>
        </authorList>
    </citation>
    <scope>NUCLEOTIDE SEQUENCE</scope>
</reference>
<keyword evidence="1 2" id="KW-0175">Coiled coil</keyword>
<name>A0A814LRK5_9BILA</name>
<evidence type="ECO:0000313" key="5">
    <source>
        <dbReference type="EMBL" id="CAF0815397.1"/>
    </source>
</evidence>
<dbReference type="Proteomes" id="UP000682733">
    <property type="component" value="Unassembled WGS sequence"/>
</dbReference>
<feature type="compositionally biased region" description="Low complexity" evidence="3">
    <location>
        <begin position="559"/>
        <end position="576"/>
    </location>
</feature>
<dbReference type="GO" id="GO:0005652">
    <property type="term" value="C:nuclear lamina"/>
    <property type="evidence" value="ECO:0007669"/>
    <property type="project" value="TreeGrafter"/>
</dbReference>
<dbReference type="EMBL" id="CAJOBC010004658">
    <property type="protein sequence ID" value="CAF3836077.1"/>
    <property type="molecule type" value="Genomic_DNA"/>
</dbReference>
<dbReference type="OrthoDB" id="10011412at2759"/>
<proteinExistence type="predicted"/>
<dbReference type="GO" id="GO:0090435">
    <property type="term" value="P:protein localization to nuclear envelope"/>
    <property type="evidence" value="ECO:0007669"/>
    <property type="project" value="TreeGrafter"/>
</dbReference>
<dbReference type="InterPro" id="IPR036415">
    <property type="entry name" value="Lamin_tail_dom_sf"/>
</dbReference>
<protein>
    <recommendedName>
        <fullName evidence="4">LTD domain-containing protein</fullName>
    </recommendedName>
</protein>
<evidence type="ECO:0000313" key="9">
    <source>
        <dbReference type="Proteomes" id="UP000663829"/>
    </source>
</evidence>
<organism evidence="6 9">
    <name type="scientific">Didymodactylos carnosus</name>
    <dbReference type="NCBI Taxonomy" id="1234261"/>
    <lineage>
        <taxon>Eukaryota</taxon>
        <taxon>Metazoa</taxon>
        <taxon>Spiralia</taxon>
        <taxon>Gnathifera</taxon>
        <taxon>Rotifera</taxon>
        <taxon>Eurotatoria</taxon>
        <taxon>Bdelloidea</taxon>
        <taxon>Philodinida</taxon>
        <taxon>Philodinidae</taxon>
        <taxon>Didymodactylos</taxon>
    </lineage>
</organism>
<evidence type="ECO:0000256" key="2">
    <source>
        <dbReference type="SAM" id="Coils"/>
    </source>
</evidence>
<feature type="region of interest" description="Disordered" evidence="3">
    <location>
        <begin position="554"/>
        <end position="583"/>
    </location>
</feature>
<sequence length="748" mass="89350">MALMQRFTSTVSAQNTAGIIHDVMSDDGGSKIIKDITVIQNRDEMEKQHLHSLNDRLEDLIGYLDSLELANKQLSDDIHSLIDSWGITGENRFRLLQDLDQTLSKLKDINRKKIIFNVESKIFDEQAEFLNRLSSMYIDVLNLYKDKCNIIKDLQFELEDELKKIQHRLQLSDQQVKKLDEDYRNEIEKFRQYMIEWSQLALDKQHLLNDIQSLKEQYNLKLAYNQEEIQEWQRLLQRFSHDSKNYYKDYLETIKQQIYNDYEQMAKEQQQELEQTLKTRLSEVQKKISMGVPISDQNEQQRLDQIHRLESRMEERQREHDHWNNEYRRLLEDTQRKRRLLLDLESEQDSQQRKDYDKQEYLKQSTDILRQEYYQLKDELDRLGYNLRFSVEEELKIYEALLNSLHRKKGERINIIQRQVTTPDKMTRIPRENEDRNRYSALETLVTTATTRTPRESEDRNRHSALETLVTTATTRTPRESEDRNRHSTLETLVTTTTTRTPRESEDRNWHSTLGTLVTTATTSSSIAKKQEHDHTVPIIMIEQPNGAVHRWQHDGLSRHSSPSSESERLPSSSSSYVEQHKSEMDTAKYGYEQNLTDINKTTMRTTRKLTYPSPQPVPQKLPEIDEELLQKKIHITRKYKGNILIKFVDVSGRFVEIENTDDYPRDLTDWYIIRDVDGRRYEYYFPIYELEQHTSVRIYGNYHRRSADDEFQLIAKFHDWGNGRRMETRLYNPDNKEKALFEQTIRE</sequence>
<keyword evidence="9" id="KW-1185">Reference proteome</keyword>
<comment type="caution">
    <text evidence="6">The sequence shown here is derived from an EMBL/GenBank/DDBJ whole genome shotgun (WGS) entry which is preliminary data.</text>
</comment>
<feature type="domain" description="LTD" evidence="4">
    <location>
        <begin position="632"/>
        <end position="746"/>
    </location>
</feature>
<dbReference type="Proteomes" id="UP000681722">
    <property type="component" value="Unassembled WGS sequence"/>
</dbReference>
<dbReference type="GO" id="GO:0051664">
    <property type="term" value="P:nuclear pore localization"/>
    <property type="evidence" value="ECO:0007669"/>
    <property type="project" value="TreeGrafter"/>
</dbReference>
<feature type="coiled-coil region" evidence="2">
    <location>
        <begin position="259"/>
        <end position="333"/>
    </location>
</feature>
<dbReference type="EMBL" id="CAJNOK010001504">
    <property type="protein sequence ID" value="CAF0815397.1"/>
    <property type="molecule type" value="Genomic_DNA"/>
</dbReference>
<evidence type="ECO:0000256" key="1">
    <source>
        <dbReference type="ARBA" id="ARBA00023054"/>
    </source>
</evidence>
<dbReference type="GO" id="GO:0006998">
    <property type="term" value="P:nuclear envelope organization"/>
    <property type="evidence" value="ECO:0007669"/>
    <property type="project" value="TreeGrafter"/>
</dbReference>
<gene>
    <name evidence="6" type="ORF">GPM918_LOCUS17159</name>
    <name evidence="5" type="ORF">OVA965_LOCUS5366</name>
    <name evidence="8" type="ORF">SRO942_LOCUS17160</name>
    <name evidence="7" type="ORF">TMI583_LOCUS5364</name>
</gene>
<dbReference type="GO" id="GO:0031507">
    <property type="term" value="P:heterochromatin formation"/>
    <property type="evidence" value="ECO:0007669"/>
    <property type="project" value="TreeGrafter"/>
</dbReference>
<evidence type="ECO:0000313" key="6">
    <source>
        <dbReference type="EMBL" id="CAF1068693.1"/>
    </source>
</evidence>
<evidence type="ECO:0000256" key="3">
    <source>
        <dbReference type="SAM" id="MobiDB-lite"/>
    </source>
</evidence>